<dbReference type="eggNOG" id="KOG1577">
    <property type="taxonomic scope" value="Eukaryota"/>
</dbReference>
<dbReference type="InterPro" id="IPR036812">
    <property type="entry name" value="NAD(P)_OxRdtase_dom_sf"/>
</dbReference>
<evidence type="ECO:0000256" key="6">
    <source>
        <dbReference type="PIRSR" id="PIRSR000097-3"/>
    </source>
</evidence>
<evidence type="ECO:0000256" key="2">
    <source>
        <dbReference type="ARBA" id="ARBA00022857"/>
    </source>
</evidence>
<organism evidence="8 9">
    <name type="scientific">Phaeodactylum tricornutum (strain CCAP 1055/1)</name>
    <dbReference type="NCBI Taxonomy" id="556484"/>
    <lineage>
        <taxon>Eukaryota</taxon>
        <taxon>Sar</taxon>
        <taxon>Stramenopiles</taxon>
        <taxon>Ochrophyta</taxon>
        <taxon>Bacillariophyta</taxon>
        <taxon>Bacillariophyceae</taxon>
        <taxon>Bacillariophycidae</taxon>
        <taxon>Naviculales</taxon>
        <taxon>Phaeodactylaceae</taxon>
        <taxon>Phaeodactylum</taxon>
    </lineage>
</organism>
<sequence>MSSTTSDEAAATEALKSCPTIRLRNGMEHPAIGFGTYKVGFIPASAKCVSDALKVGYRFLECAEFYGNEAEVGKAIATSGVERSDLFLCSKVWTTTIEKGREAISKQLEKTLADLQTDYLDLYLIHWPVPGHHVQAYKTLEIMLEEGKIRGIGVSNYALEDYLELKEAGIKHLPLVNQIEINPFLYRKSTISAFQQEGVVLQSYRSLRDGKAFDDGVLKEIANARQKSPAQVLGRWCVQHGFVYVPKSVKKSRMIENANVFDFELSVEEMTRLDALTTQNAIETFKGLYQKCVNRDTSKDGTLEGVKMNITAD</sequence>
<dbReference type="EMBL" id="DS999287">
    <property type="protein sequence ID" value="EEC42556.1"/>
    <property type="molecule type" value="Genomic_DNA"/>
</dbReference>
<dbReference type="GO" id="GO:0016616">
    <property type="term" value="F:oxidoreductase activity, acting on the CH-OH group of donors, NAD or NADP as acceptor"/>
    <property type="evidence" value="ECO:0007669"/>
    <property type="project" value="UniProtKB-ARBA"/>
</dbReference>
<keyword evidence="2" id="KW-0521">NADP</keyword>
<evidence type="ECO:0000313" key="8">
    <source>
        <dbReference type="EMBL" id="EEC42556.1"/>
    </source>
</evidence>
<dbReference type="InterPro" id="IPR018170">
    <property type="entry name" value="Aldo/ket_reductase_CS"/>
</dbReference>
<feature type="binding site" evidence="5">
    <location>
        <position position="126"/>
    </location>
    <ligand>
        <name>substrate</name>
    </ligand>
</feature>
<evidence type="ECO:0000256" key="1">
    <source>
        <dbReference type="ARBA" id="ARBA00007905"/>
    </source>
</evidence>
<dbReference type="PROSITE" id="PS00063">
    <property type="entry name" value="ALDOKETO_REDUCTASE_3"/>
    <property type="match status" value="1"/>
</dbReference>
<feature type="domain" description="NADP-dependent oxidoreductase" evidence="7">
    <location>
        <begin position="32"/>
        <end position="276"/>
    </location>
</feature>
<proteinExistence type="inferred from homology"/>
<reference evidence="9" key="2">
    <citation type="submission" date="2008-08" db="EMBL/GenBank/DDBJ databases">
        <authorList>
            <consortium name="Diatom Consortium"/>
            <person name="Grigoriev I."/>
            <person name="Grimwood J."/>
            <person name="Kuo A."/>
            <person name="Otillar R.P."/>
            <person name="Salamov A."/>
            <person name="Detter J.C."/>
            <person name="Lindquist E."/>
            <person name="Shapiro H."/>
            <person name="Lucas S."/>
            <person name="Glavina del Rio T."/>
            <person name="Pitluck S."/>
            <person name="Rokhsar D."/>
            <person name="Bowler C."/>
        </authorList>
    </citation>
    <scope>GENOME REANNOTATION</scope>
    <source>
        <strain evidence="9">CCAP 1055/1</strain>
    </source>
</reference>
<protein>
    <recommendedName>
        <fullName evidence="7">NADP-dependent oxidoreductase domain-containing protein</fullName>
    </recommendedName>
</protein>
<evidence type="ECO:0000259" key="7">
    <source>
        <dbReference type="Pfam" id="PF00248"/>
    </source>
</evidence>
<dbReference type="AlphaFoldDB" id="B7S4G6"/>
<dbReference type="InterPro" id="IPR023210">
    <property type="entry name" value="NADP_OxRdtase_dom"/>
</dbReference>
<accession>B7S4G6</accession>
<dbReference type="PANTHER" id="PTHR43827">
    <property type="entry name" value="2,5-DIKETO-D-GLUCONIC ACID REDUCTASE"/>
    <property type="match status" value="1"/>
</dbReference>
<reference evidence="8 9" key="1">
    <citation type="journal article" date="2008" name="Nature">
        <title>The Phaeodactylum genome reveals the evolutionary history of diatom genomes.</title>
        <authorList>
            <person name="Bowler C."/>
            <person name="Allen A.E."/>
            <person name="Badger J.H."/>
            <person name="Grimwood J."/>
            <person name="Jabbari K."/>
            <person name="Kuo A."/>
            <person name="Maheswari U."/>
            <person name="Martens C."/>
            <person name="Maumus F."/>
            <person name="Otillar R.P."/>
            <person name="Rayko E."/>
            <person name="Salamov A."/>
            <person name="Vandepoele K."/>
            <person name="Beszteri B."/>
            <person name="Gruber A."/>
            <person name="Heijde M."/>
            <person name="Katinka M."/>
            <person name="Mock T."/>
            <person name="Valentin K."/>
            <person name="Verret F."/>
            <person name="Berges J.A."/>
            <person name="Brownlee C."/>
            <person name="Cadoret J.P."/>
            <person name="Chiovitti A."/>
            <person name="Choi C.J."/>
            <person name="Coesel S."/>
            <person name="De Martino A."/>
            <person name="Detter J.C."/>
            <person name="Durkin C."/>
            <person name="Falciatore A."/>
            <person name="Fournet J."/>
            <person name="Haruta M."/>
            <person name="Huysman M.J."/>
            <person name="Jenkins B.D."/>
            <person name="Jiroutova K."/>
            <person name="Jorgensen R.E."/>
            <person name="Joubert Y."/>
            <person name="Kaplan A."/>
            <person name="Kroger N."/>
            <person name="Kroth P.G."/>
            <person name="La Roche J."/>
            <person name="Lindquist E."/>
            <person name="Lommer M."/>
            <person name="Martin-Jezequel V."/>
            <person name="Lopez P.J."/>
            <person name="Lucas S."/>
            <person name="Mangogna M."/>
            <person name="McGinnis K."/>
            <person name="Medlin L.K."/>
            <person name="Montsant A."/>
            <person name="Oudot-Le Secq M.P."/>
            <person name="Napoli C."/>
            <person name="Obornik M."/>
            <person name="Parker M.S."/>
            <person name="Petit J.L."/>
            <person name="Porcel B.M."/>
            <person name="Poulsen N."/>
            <person name="Robison M."/>
            <person name="Rychlewski L."/>
            <person name="Rynearson T.A."/>
            <person name="Schmutz J."/>
            <person name="Shapiro H."/>
            <person name="Siaut M."/>
            <person name="Stanley M."/>
            <person name="Sussman M.R."/>
            <person name="Taylor A.R."/>
            <person name="Vardi A."/>
            <person name="von Dassow P."/>
            <person name="Vyverman W."/>
            <person name="Willis A."/>
            <person name="Wyrwicz L.S."/>
            <person name="Rokhsar D.S."/>
            <person name="Weissenbach J."/>
            <person name="Armbrust E.V."/>
            <person name="Green B.R."/>
            <person name="Van de Peer Y."/>
            <person name="Grigoriev I.V."/>
        </authorList>
    </citation>
    <scope>NUCLEOTIDE SEQUENCE [LARGE SCALE GENOMIC DNA]</scope>
    <source>
        <strain evidence="8 9">CCAP 1055/1</strain>
    </source>
</reference>
<keyword evidence="3" id="KW-0560">Oxidoreductase</keyword>
<evidence type="ECO:0000256" key="3">
    <source>
        <dbReference type="ARBA" id="ARBA00023002"/>
    </source>
</evidence>
<comment type="similarity">
    <text evidence="1">Belongs to the aldo/keto reductase family.</text>
</comment>
<dbReference type="OrthoDB" id="416253at2759"/>
<dbReference type="HOGENOM" id="CLU_023205_0_1_1"/>
<dbReference type="RefSeq" id="XP_002176459.1">
    <property type="nucleotide sequence ID" value="XM_002176423.1"/>
</dbReference>
<dbReference type="CDD" id="cd19071">
    <property type="entry name" value="AKR_AKR1-5-like"/>
    <property type="match status" value="1"/>
</dbReference>
<feature type="site" description="Lowers pKa of active site Tyr" evidence="6">
    <location>
        <position position="91"/>
    </location>
</feature>
<evidence type="ECO:0000256" key="4">
    <source>
        <dbReference type="PIRSR" id="PIRSR000097-1"/>
    </source>
</evidence>
<feature type="active site" description="Proton donor" evidence="4">
    <location>
        <position position="66"/>
    </location>
</feature>
<gene>
    <name evidence="8" type="ORF">PHATRDRAFT_bd598</name>
</gene>
<dbReference type="PANTHER" id="PTHR43827:SF3">
    <property type="entry name" value="NADP-DEPENDENT OXIDOREDUCTASE DOMAIN-CONTAINING PROTEIN"/>
    <property type="match status" value="1"/>
</dbReference>
<dbReference type="FunFam" id="3.20.20.100:FF:000002">
    <property type="entry name" value="2,5-diketo-D-gluconic acid reductase A"/>
    <property type="match status" value="1"/>
</dbReference>
<dbReference type="STRING" id="556484.B7S4G6"/>
<dbReference type="Gene3D" id="3.20.20.100">
    <property type="entry name" value="NADP-dependent oxidoreductase domain"/>
    <property type="match status" value="1"/>
</dbReference>
<dbReference type="KEGG" id="pti:PHATRDRAFT_bd598"/>
<dbReference type="GeneID" id="7205132"/>
<evidence type="ECO:0000256" key="5">
    <source>
        <dbReference type="PIRSR" id="PIRSR000097-2"/>
    </source>
</evidence>
<dbReference type="PaxDb" id="2850-Phatrdraft598"/>
<evidence type="ECO:0000313" key="9">
    <source>
        <dbReference type="Proteomes" id="UP000000759"/>
    </source>
</evidence>
<dbReference type="InParanoid" id="B7S4G6"/>
<dbReference type="InterPro" id="IPR020471">
    <property type="entry name" value="AKR"/>
</dbReference>
<name>B7S4G6_PHATC</name>
<dbReference type="SUPFAM" id="SSF51430">
    <property type="entry name" value="NAD(P)-linked oxidoreductase"/>
    <property type="match status" value="1"/>
</dbReference>
<dbReference type="PROSITE" id="PS00062">
    <property type="entry name" value="ALDOKETO_REDUCTASE_2"/>
    <property type="match status" value="1"/>
</dbReference>
<dbReference type="Proteomes" id="UP000000759">
    <property type="component" value="Unassembled WGS sequence"/>
</dbReference>
<keyword evidence="9" id="KW-1185">Reference proteome</keyword>
<dbReference type="Pfam" id="PF00248">
    <property type="entry name" value="Aldo_ket_red"/>
    <property type="match status" value="1"/>
</dbReference>
<dbReference type="PRINTS" id="PR00069">
    <property type="entry name" value="ALDKETRDTASE"/>
</dbReference>
<dbReference type="PIRSF" id="PIRSF000097">
    <property type="entry name" value="AKR"/>
    <property type="match status" value="1"/>
</dbReference>